<accession>W2SS13</accession>
<organism evidence="1 2">
    <name type="scientific">Necator americanus</name>
    <name type="common">Human hookworm</name>
    <dbReference type="NCBI Taxonomy" id="51031"/>
    <lineage>
        <taxon>Eukaryota</taxon>
        <taxon>Metazoa</taxon>
        <taxon>Ecdysozoa</taxon>
        <taxon>Nematoda</taxon>
        <taxon>Chromadorea</taxon>
        <taxon>Rhabditida</taxon>
        <taxon>Rhabditina</taxon>
        <taxon>Rhabditomorpha</taxon>
        <taxon>Strongyloidea</taxon>
        <taxon>Ancylostomatidae</taxon>
        <taxon>Bunostominae</taxon>
        <taxon>Necator</taxon>
    </lineage>
</organism>
<dbReference type="AlphaFoldDB" id="W2SS13"/>
<dbReference type="Proteomes" id="UP000053676">
    <property type="component" value="Unassembled WGS sequence"/>
</dbReference>
<keyword evidence="2" id="KW-1185">Reference proteome</keyword>
<gene>
    <name evidence="1" type="ORF">NECAME_13878</name>
</gene>
<evidence type="ECO:0000313" key="1">
    <source>
        <dbReference type="EMBL" id="ETN72410.1"/>
    </source>
</evidence>
<dbReference type="EMBL" id="KI664535">
    <property type="protein sequence ID" value="ETN72410.1"/>
    <property type="molecule type" value="Genomic_DNA"/>
</dbReference>
<evidence type="ECO:0000313" key="2">
    <source>
        <dbReference type="Proteomes" id="UP000053676"/>
    </source>
</evidence>
<protein>
    <submittedName>
        <fullName evidence="1">Uncharacterized protein</fullName>
    </submittedName>
</protein>
<reference evidence="2" key="1">
    <citation type="journal article" date="2014" name="Nat. Genet.">
        <title>Genome of the human hookworm Necator americanus.</title>
        <authorList>
            <person name="Tang Y.T."/>
            <person name="Gao X."/>
            <person name="Rosa B.A."/>
            <person name="Abubucker S."/>
            <person name="Hallsworth-Pepin K."/>
            <person name="Martin J."/>
            <person name="Tyagi R."/>
            <person name="Heizer E."/>
            <person name="Zhang X."/>
            <person name="Bhonagiri-Palsikar V."/>
            <person name="Minx P."/>
            <person name="Warren W.C."/>
            <person name="Wang Q."/>
            <person name="Zhan B."/>
            <person name="Hotez P.J."/>
            <person name="Sternberg P.W."/>
            <person name="Dougall A."/>
            <person name="Gaze S.T."/>
            <person name="Mulvenna J."/>
            <person name="Sotillo J."/>
            <person name="Ranganathan S."/>
            <person name="Rabelo E.M."/>
            <person name="Wilson R.K."/>
            <person name="Felgner P.L."/>
            <person name="Bethony J."/>
            <person name="Hawdon J.M."/>
            <person name="Gasser R.B."/>
            <person name="Loukas A."/>
            <person name="Mitreva M."/>
        </authorList>
    </citation>
    <scope>NUCLEOTIDE SEQUENCE [LARGE SCALE GENOMIC DNA]</scope>
</reference>
<dbReference type="OrthoDB" id="10025519at2759"/>
<dbReference type="KEGG" id="nai:NECAME_13878"/>
<proteinExistence type="predicted"/>
<sequence>MKQKQRFSSIPFRPSGMHMCSYAFSEDELSTHINVDIGSARAPIFHRCSILDACIKVGDKFYYANANYYAAHPQFSEKGRESFTHPYKRATARFTCHIAPVKKTLQCVYFRVFSGREDEVWRPQVCFYSQS</sequence>
<name>W2SS13_NECAM</name>